<reference evidence="2 3" key="1">
    <citation type="submission" date="2020-04" db="EMBL/GenBank/DDBJ databases">
        <title>Molecular characterization of pseudomonads from Agaricus bisporus reveal novel blotch 2 pathogens in Western Europe.</title>
        <authorList>
            <person name="Taparia T."/>
            <person name="Krijger M."/>
            <person name="Haynes E."/>
            <person name="Elpinstone J.G."/>
            <person name="Noble R."/>
            <person name="Van Der Wolf J."/>
        </authorList>
    </citation>
    <scope>NUCLEOTIDE SEQUENCE [LARGE SCALE GENOMIC DNA]</scope>
    <source>
        <strain evidence="2 3">B7002</strain>
    </source>
</reference>
<evidence type="ECO:0000313" key="2">
    <source>
        <dbReference type="EMBL" id="NVZ59684.1"/>
    </source>
</evidence>
<name>A0A7Y7RWJ3_9PSED</name>
<comment type="caution">
    <text evidence="2">The sequence shown here is derived from an EMBL/GenBank/DDBJ whole genome shotgun (WGS) entry which is preliminary data.</text>
</comment>
<protein>
    <submittedName>
        <fullName evidence="2">Uncharacterized protein</fullName>
    </submittedName>
</protein>
<dbReference type="EMBL" id="JACAOZ010000033">
    <property type="protein sequence ID" value="NVZ59684.1"/>
    <property type="molecule type" value="Genomic_DNA"/>
</dbReference>
<organism evidence="2 3">
    <name type="scientific">Pseudomonas edaphica</name>
    <dbReference type="NCBI Taxonomy" id="2006980"/>
    <lineage>
        <taxon>Bacteria</taxon>
        <taxon>Pseudomonadati</taxon>
        <taxon>Pseudomonadota</taxon>
        <taxon>Gammaproteobacteria</taxon>
        <taxon>Pseudomonadales</taxon>
        <taxon>Pseudomonadaceae</taxon>
        <taxon>Pseudomonas</taxon>
    </lineage>
</organism>
<accession>A0A7Y7RWJ3</accession>
<gene>
    <name evidence="2" type="ORF">HX797_25795</name>
</gene>
<evidence type="ECO:0000313" key="3">
    <source>
        <dbReference type="Proteomes" id="UP000560470"/>
    </source>
</evidence>
<feature type="region of interest" description="Disordered" evidence="1">
    <location>
        <begin position="1"/>
        <end position="21"/>
    </location>
</feature>
<evidence type="ECO:0000256" key="1">
    <source>
        <dbReference type="SAM" id="MobiDB-lite"/>
    </source>
</evidence>
<sequence length="657" mass="70907">MSPPTTNSNVQTNSATGLPDGTVVTAVPQAPLPIVEGRLASGVIPKRLLDDDLLVWIPGPWIELTKPGAVDYIVHVLHQEGLALPVYVEPIPVVGELFPGDFPLPTYIPSSLLMNDGVFNLSYRIHIDQPDAPVANFSPPVRIIIDRSAPGKGEVLKAPVFSSAVITNPDLDNNLTLDVVVPGDYKVRATLDEIFLWFMSSNSNPTGLPIHVEKIVAIAGAIILKVLVSEFRKFSGAQELFAVYRVKDEGGNISQLSTPGSVLLSLTPLPGNLPVPTVPAFDFDQLIKRDDARNIVSFGISSYTNFIPGDLCIPELAGVKLPPIPVTSFPFTGTLTWQQLIANGSDLQRKDKVPFRYYIRRASDTVGPGTLSPLKLLNMDFTVFGRDHNQAPALLNPLLDLANLYGAVSNTANKLDSRDSIDAVRVEARLSGNPQVGDMLLLYWPGQAAPVATYTVKLGDTAGALIVFDNRISWSIIQGGGNTTAPVYYVSTNGVNEQQSGNQSVVVTITPPISFPKPTFPQNINHPNKIISCTPGFGPDGKSIPLPWEVFQIQVTPGVGIAPGDVCTLSFQGYANYPDRNPIASTALILSHTWGVNQMSHTFEITDYQNIIKPLRDYAGASAKYSVFRNHGLKGVSKVGYVQVDLKYPTGKYCGPA</sequence>
<dbReference type="AlphaFoldDB" id="A0A7Y7RWJ3"/>
<dbReference type="RefSeq" id="WP_177034842.1">
    <property type="nucleotide sequence ID" value="NZ_JACAOZ010000033.1"/>
</dbReference>
<feature type="compositionally biased region" description="Polar residues" evidence="1">
    <location>
        <begin position="1"/>
        <end position="16"/>
    </location>
</feature>
<proteinExistence type="predicted"/>
<dbReference type="Proteomes" id="UP000560470">
    <property type="component" value="Unassembled WGS sequence"/>
</dbReference>